<accession>A0ABZ0QJC5</accession>
<gene>
    <name evidence="3" type="ORF">R8Z52_21695</name>
</gene>
<feature type="domain" description="Glycosyl transferase CAP10" evidence="2">
    <location>
        <begin position="87"/>
        <end position="296"/>
    </location>
</feature>
<organism evidence="3 4">
    <name type="scientific">Vibrio porteresiae DSM 19223</name>
    <dbReference type="NCBI Taxonomy" id="1123496"/>
    <lineage>
        <taxon>Bacteria</taxon>
        <taxon>Pseudomonadati</taxon>
        <taxon>Pseudomonadota</taxon>
        <taxon>Gammaproteobacteria</taxon>
        <taxon>Vibrionales</taxon>
        <taxon>Vibrionaceae</taxon>
        <taxon>Vibrio</taxon>
    </lineage>
</organism>
<protein>
    <submittedName>
        <fullName evidence="3">Glycosyl transferase family 90</fullName>
    </submittedName>
</protein>
<dbReference type="InterPro" id="IPR006598">
    <property type="entry name" value="CAP10"/>
</dbReference>
<evidence type="ECO:0000256" key="1">
    <source>
        <dbReference type="ARBA" id="ARBA00022679"/>
    </source>
</evidence>
<keyword evidence="4" id="KW-1185">Reference proteome</keyword>
<dbReference type="GO" id="GO:0016740">
    <property type="term" value="F:transferase activity"/>
    <property type="evidence" value="ECO:0007669"/>
    <property type="project" value="UniProtKB-KW"/>
</dbReference>
<evidence type="ECO:0000313" key="4">
    <source>
        <dbReference type="Proteomes" id="UP001304071"/>
    </source>
</evidence>
<dbReference type="Proteomes" id="UP001304071">
    <property type="component" value="Chromosome 2"/>
</dbReference>
<dbReference type="SMART" id="SM00672">
    <property type="entry name" value="CAP10"/>
    <property type="match status" value="1"/>
</dbReference>
<dbReference type="PANTHER" id="PTHR12203">
    <property type="entry name" value="KDEL LYS-ASP-GLU-LEU CONTAINING - RELATED"/>
    <property type="match status" value="1"/>
</dbReference>
<evidence type="ECO:0000259" key="2">
    <source>
        <dbReference type="SMART" id="SM00672"/>
    </source>
</evidence>
<dbReference type="EMBL" id="CP138204">
    <property type="protein sequence ID" value="WPC75543.1"/>
    <property type="molecule type" value="Genomic_DNA"/>
</dbReference>
<dbReference type="Pfam" id="PF05686">
    <property type="entry name" value="Glyco_transf_90"/>
    <property type="match status" value="1"/>
</dbReference>
<name>A0ABZ0QJC5_9VIBR</name>
<reference evidence="3 4" key="1">
    <citation type="submission" date="2023-11" db="EMBL/GenBank/DDBJ databases">
        <title>Plant-associative lifestyle of Vibrio porteresiae and its evolutionary dynamics.</title>
        <authorList>
            <person name="Rameshkumar N."/>
            <person name="Kirti K."/>
        </authorList>
    </citation>
    <scope>NUCLEOTIDE SEQUENCE [LARGE SCALE GENOMIC DNA]</scope>
    <source>
        <strain evidence="3 4">MSSRF30</strain>
    </source>
</reference>
<proteinExistence type="predicted"/>
<evidence type="ECO:0000313" key="3">
    <source>
        <dbReference type="EMBL" id="WPC75543.1"/>
    </source>
</evidence>
<dbReference type="RefSeq" id="WP_261897527.1">
    <property type="nucleotide sequence ID" value="NZ_AP024896.1"/>
</dbReference>
<dbReference type="PANTHER" id="PTHR12203:SF35">
    <property type="entry name" value="PROTEIN O-GLUCOSYLTRANSFERASE 1"/>
    <property type="match status" value="1"/>
</dbReference>
<keyword evidence="1 3" id="KW-0808">Transferase</keyword>
<dbReference type="InterPro" id="IPR051091">
    <property type="entry name" value="O-Glucosyltr/Glycosyltrsf_90"/>
</dbReference>
<sequence>MRKINYYLSSVMYSLVPNPIMRGYVNFRLNRLSTEQRQSLQHRLNYYHQVQSSFTTTASAKPVSEFRKNCGSTYYYDMLKVIKGFAPHFDFDFIHGDVTEVPSSPTFVKSRPIAGNNQNSILLKLNEIRHYRFVRDSLSFSEKSDQVVWRGSGFRPNRRLLLEHYFHHPRCNVGRTDTEDADQLHYVLPKMSIKDQLNYKFILSLEGKDVATNLKWIMSSNSLVMTPKLVYETWFMEGKLVPGVHYVELKDDFSDLIEKMDYYLAHPQEAEQIIANANLWVEQFKQRDQERLLSYLVAERYFDLSQLPQPKSAPVWPWLWNKTKPTPESVQ</sequence>